<dbReference type="CDD" id="cd13692">
    <property type="entry name" value="PBP2_BztA"/>
    <property type="match status" value="1"/>
</dbReference>
<dbReference type="AlphaFoldDB" id="A0A4D7QNG8"/>
<accession>A0A4D7QNG8</accession>
<dbReference type="SUPFAM" id="SSF53850">
    <property type="entry name" value="Periplasmic binding protein-like II"/>
    <property type="match status" value="1"/>
</dbReference>
<feature type="domain" description="Solute-binding protein family 3/N-terminal" evidence="6">
    <location>
        <begin position="42"/>
        <end position="271"/>
    </location>
</feature>
<evidence type="ECO:0000259" key="6">
    <source>
        <dbReference type="SMART" id="SM00062"/>
    </source>
</evidence>
<feature type="signal peptide" evidence="5">
    <location>
        <begin position="1"/>
        <end position="25"/>
    </location>
</feature>
<dbReference type="InterPro" id="IPR051455">
    <property type="entry name" value="Bact_solute-bind_prot3"/>
</dbReference>
<dbReference type="Pfam" id="PF00497">
    <property type="entry name" value="SBP_bac_3"/>
    <property type="match status" value="1"/>
</dbReference>
<protein>
    <submittedName>
        <fullName evidence="7">Amino acid ABC transporter substrate-binding protein</fullName>
    </submittedName>
</protein>
<sequence length="346" mass="38014">MTLAKSASTACAAVLLILAGGVASAQTPSSQNTLARIKERGVLECGTNQGVPGFSMPDSQGRWTGFDVEFCRGLAAAIFDDPNKVRFSPLSSKDRFVALQSSQIDVLARQTTWTISREISQGLSFTAINYYDGQGFLVRKSLGVKSALEFAGATVCVPQGTTSELNAADYFRTNNIRYQMVAFATVDEVIKAYESGRCDTYTTDMSALAGSRFLMQNPDDHMILPEVISKEPLGPWVRKADPQWFDIVRWTLFAMLSAEELGVTQANVQEMLKSANPEIKRLLGVDSNYGETLGLTRDWAFRIIKHMGNYGESFERNLGSGSRIGLPRGPNRMWNAGGLQYSPPFR</sequence>
<keyword evidence="3 5" id="KW-0732">Signal</keyword>
<reference evidence="7 8" key="1">
    <citation type="submission" date="2019-04" db="EMBL/GenBank/DDBJ databases">
        <title>Phreatobacter aquaticus sp. nov.</title>
        <authorList>
            <person name="Choi A."/>
            <person name="Baek K."/>
        </authorList>
    </citation>
    <scope>NUCLEOTIDE SEQUENCE [LARGE SCALE GENOMIC DNA]</scope>
    <source>
        <strain evidence="7 8">NMCR1094</strain>
    </source>
</reference>
<dbReference type="EMBL" id="CP039865">
    <property type="protein sequence ID" value="QCK86824.1"/>
    <property type="molecule type" value="Genomic_DNA"/>
</dbReference>
<dbReference type="RefSeq" id="WP_137100155.1">
    <property type="nucleotide sequence ID" value="NZ_CP039865.1"/>
</dbReference>
<evidence type="ECO:0000256" key="4">
    <source>
        <dbReference type="RuleBase" id="RU003744"/>
    </source>
</evidence>
<keyword evidence="8" id="KW-1185">Reference proteome</keyword>
<dbReference type="SMART" id="SM00062">
    <property type="entry name" value="PBPb"/>
    <property type="match status" value="1"/>
</dbReference>
<organism evidence="7 8">
    <name type="scientific">Phreatobacter aquaticus</name>
    <dbReference type="NCBI Taxonomy" id="2570229"/>
    <lineage>
        <taxon>Bacteria</taxon>
        <taxon>Pseudomonadati</taxon>
        <taxon>Pseudomonadota</taxon>
        <taxon>Alphaproteobacteria</taxon>
        <taxon>Hyphomicrobiales</taxon>
        <taxon>Phreatobacteraceae</taxon>
        <taxon>Phreatobacter</taxon>
    </lineage>
</organism>
<dbReference type="PANTHER" id="PTHR30085:SF7">
    <property type="entry name" value="AMINO-ACID ABC TRANSPORTER-BINDING PROTEIN YHDW-RELATED"/>
    <property type="match status" value="1"/>
</dbReference>
<name>A0A4D7QNG8_9HYPH</name>
<evidence type="ECO:0000256" key="3">
    <source>
        <dbReference type="ARBA" id="ARBA00022729"/>
    </source>
</evidence>
<dbReference type="Proteomes" id="UP000298588">
    <property type="component" value="Chromosome"/>
</dbReference>
<dbReference type="PROSITE" id="PS01039">
    <property type="entry name" value="SBP_BACTERIAL_3"/>
    <property type="match status" value="1"/>
</dbReference>
<feature type="chain" id="PRO_5020417174" evidence="5">
    <location>
        <begin position="26"/>
        <end position="346"/>
    </location>
</feature>
<dbReference type="InterPro" id="IPR001638">
    <property type="entry name" value="Solute-binding_3/MltF_N"/>
</dbReference>
<dbReference type="InterPro" id="IPR018313">
    <property type="entry name" value="SBP_3_CS"/>
</dbReference>
<evidence type="ECO:0000256" key="2">
    <source>
        <dbReference type="ARBA" id="ARBA00022448"/>
    </source>
</evidence>
<dbReference type="OrthoDB" id="9777941at2"/>
<dbReference type="GO" id="GO:0006865">
    <property type="term" value="P:amino acid transport"/>
    <property type="evidence" value="ECO:0007669"/>
    <property type="project" value="TreeGrafter"/>
</dbReference>
<evidence type="ECO:0000256" key="1">
    <source>
        <dbReference type="ARBA" id="ARBA00010333"/>
    </source>
</evidence>
<dbReference type="KEGG" id="paqt:E8L99_14210"/>
<dbReference type="PANTHER" id="PTHR30085">
    <property type="entry name" value="AMINO ACID ABC TRANSPORTER PERMEASE"/>
    <property type="match status" value="1"/>
</dbReference>
<comment type="similarity">
    <text evidence="1 4">Belongs to the bacterial solute-binding protein 3 family.</text>
</comment>
<evidence type="ECO:0000256" key="5">
    <source>
        <dbReference type="SAM" id="SignalP"/>
    </source>
</evidence>
<evidence type="ECO:0000313" key="8">
    <source>
        <dbReference type="Proteomes" id="UP000298588"/>
    </source>
</evidence>
<keyword evidence="2" id="KW-0813">Transport</keyword>
<evidence type="ECO:0000313" key="7">
    <source>
        <dbReference type="EMBL" id="QCK86824.1"/>
    </source>
</evidence>
<dbReference type="Gene3D" id="3.40.190.10">
    <property type="entry name" value="Periplasmic binding protein-like II"/>
    <property type="match status" value="2"/>
</dbReference>
<gene>
    <name evidence="7" type="ORF">E8L99_14210</name>
</gene>
<proteinExistence type="inferred from homology"/>